<sequence>MILLPFRRLTALMGKAHQESPYSLDPASQILAQEVGFAINIVSNHTPWKSECLVKALAAQFILKVLNISSTLYLGVSKDDSNHLTAHAWVRSGNQIITGAFEYEDQFKCVDFFAS</sequence>
<keyword evidence="3" id="KW-1185">Reference proteome</keyword>
<evidence type="ECO:0000313" key="3">
    <source>
        <dbReference type="Proteomes" id="UP000324781"/>
    </source>
</evidence>
<name>A0A1M6J3C9_9FIRM</name>
<feature type="domain" description="Microcin J25-processing protein McjB C-terminal" evidence="1">
    <location>
        <begin position="2"/>
        <end position="108"/>
    </location>
</feature>
<evidence type="ECO:0000313" key="2">
    <source>
        <dbReference type="EMBL" id="SHJ41169.1"/>
    </source>
</evidence>
<reference evidence="2 3" key="1">
    <citation type="submission" date="2016-11" db="EMBL/GenBank/DDBJ databases">
        <authorList>
            <person name="Varghese N."/>
            <person name="Submissions S."/>
        </authorList>
    </citation>
    <scope>NUCLEOTIDE SEQUENCE [LARGE SCALE GENOMIC DNA]</scope>
    <source>
        <strain evidence="2 3">DSM 19027</strain>
    </source>
</reference>
<dbReference type="AlphaFoldDB" id="A0A1M6J3C9"/>
<protein>
    <submittedName>
        <fullName evidence="2">Transglutaminase-like superfamily protein</fullName>
    </submittedName>
</protein>
<dbReference type="Proteomes" id="UP000324781">
    <property type="component" value="Unassembled WGS sequence"/>
</dbReference>
<dbReference type="EMBL" id="FQZP01000051">
    <property type="protein sequence ID" value="SHJ41169.1"/>
    <property type="molecule type" value="Genomic_DNA"/>
</dbReference>
<gene>
    <name evidence="2" type="ORF">SAMN05444373_105110</name>
</gene>
<dbReference type="InterPro" id="IPR032708">
    <property type="entry name" value="McjB_C"/>
</dbReference>
<organism evidence="2 3">
    <name type="scientific">Thermoclostridium caenicola</name>
    <dbReference type="NCBI Taxonomy" id="659425"/>
    <lineage>
        <taxon>Bacteria</taxon>
        <taxon>Bacillati</taxon>
        <taxon>Bacillota</taxon>
        <taxon>Clostridia</taxon>
        <taxon>Eubacteriales</taxon>
        <taxon>Oscillospiraceae</taxon>
        <taxon>Thermoclostridium</taxon>
    </lineage>
</organism>
<dbReference type="Pfam" id="PF13471">
    <property type="entry name" value="Transglut_core3"/>
    <property type="match status" value="1"/>
</dbReference>
<dbReference type="NCBIfam" id="NF033537">
    <property type="entry name" value="lasso_biosyn_B2"/>
    <property type="match status" value="1"/>
</dbReference>
<dbReference type="InterPro" id="IPR053521">
    <property type="entry name" value="McjB-like"/>
</dbReference>
<evidence type="ECO:0000259" key="1">
    <source>
        <dbReference type="Pfam" id="PF13471"/>
    </source>
</evidence>
<proteinExistence type="predicted"/>
<accession>A0A1M6J3C9</accession>